<dbReference type="SUPFAM" id="SSF57850">
    <property type="entry name" value="RING/U-box"/>
    <property type="match status" value="1"/>
</dbReference>
<evidence type="ECO:0000256" key="3">
    <source>
        <dbReference type="ARBA" id="ARBA00022679"/>
    </source>
</evidence>
<comment type="catalytic activity">
    <reaction evidence="1">
        <text>S-ubiquitinyl-[E2 ubiquitin-conjugating enzyme]-L-cysteine + [acceptor protein]-L-lysine = [E2 ubiquitin-conjugating enzyme]-L-cysteine + N(6)-ubiquitinyl-[acceptor protein]-L-lysine.</text>
        <dbReference type="EC" id="2.3.2.27"/>
    </reaction>
</comment>
<dbReference type="GO" id="GO:0061630">
    <property type="term" value="F:ubiquitin protein ligase activity"/>
    <property type="evidence" value="ECO:0007669"/>
    <property type="project" value="UniProtKB-EC"/>
</dbReference>
<sequence length="273" mass="29560">MGGLKTSTSFQRVPSSPPLKPPILPRLRHFYFYSDSTLILLPKYLPLGSLCRSEMAAAAESESEVVNAEQRVRETEVAGGGGRRRFHPIIVGMMRPAPPGDGGPAEPPDRIVLVNPLTQGMVVLQGNPELVADLLSGRDGGGPPPASRASIEAMKMVEVGKEEEAAGECPVCLDELAGAEAVVVKEMPCRHRFHGLCIEKWLGMHGSCPVCRFRMPAEEDGSSKKGGGGEEGEADGERRRRRREVWVTISFRRGESRDRHQNEAADAGDLVAD</sequence>
<dbReference type="EC" id="2.3.2.27" evidence="2"/>
<evidence type="ECO:0000313" key="12">
    <source>
        <dbReference type="RefSeq" id="XP_010939805.3"/>
    </source>
</evidence>
<dbReference type="PANTHER" id="PTHR15710">
    <property type="entry name" value="E3 UBIQUITIN-PROTEIN LIGASE PRAJA"/>
    <property type="match status" value="1"/>
</dbReference>
<dbReference type="PROSITE" id="PS50089">
    <property type="entry name" value="ZF_RING_2"/>
    <property type="match status" value="1"/>
</dbReference>
<dbReference type="InterPro" id="IPR013083">
    <property type="entry name" value="Znf_RING/FYVE/PHD"/>
</dbReference>
<dbReference type="GO" id="GO:0008270">
    <property type="term" value="F:zinc ion binding"/>
    <property type="evidence" value="ECO:0007669"/>
    <property type="project" value="UniProtKB-KW"/>
</dbReference>
<evidence type="ECO:0000256" key="9">
    <source>
        <dbReference type="SAM" id="MobiDB-lite"/>
    </source>
</evidence>
<dbReference type="Proteomes" id="UP000504607">
    <property type="component" value="Chromosome 15"/>
</dbReference>
<keyword evidence="7" id="KW-0862">Zinc</keyword>
<dbReference type="Pfam" id="PF13639">
    <property type="entry name" value="zf-RING_2"/>
    <property type="match status" value="1"/>
</dbReference>
<evidence type="ECO:0000259" key="10">
    <source>
        <dbReference type="PROSITE" id="PS50089"/>
    </source>
</evidence>
<dbReference type="CDD" id="cd16454">
    <property type="entry name" value="RING-H2_PA-TM-RING"/>
    <property type="match status" value="1"/>
</dbReference>
<organism evidence="11 12">
    <name type="scientific">Elaeis guineensis var. tenera</name>
    <name type="common">Oil palm</name>
    <dbReference type="NCBI Taxonomy" id="51953"/>
    <lineage>
        <taxon>Eukaryota</taxon>
        <taxon>Viridiplantae</taxon>
        <taxon>Streptophyta</taxon>
        <taxon>Embryophyta</taxon>
        <taxon>Tracheophyta</taxon>
        <taxon>Spermatophyta</taxon>
        <taxon>Magnoliopsida</taxon>
        <taxon>Liliopsida</taxon>
        <taxon>Arecaceae</taxon>
        <taxon>Arecoideae</taxon>
        <taxon>Cocoseae</taxon>
        <taxon>Elaeidinae</taxon>
        <taxon>Elaeis</taxon>
    </lineage>
</organism>
<keyword evidence="6" id="KW-0833">Ubl conjugation pathway</keyword>
<dbReference type="Gene3D" id="3.30.40.10">
    <property type="entry name" value="Zinc/RING finger domain, C3HC4 (zinc finger)"/>
    <property type="match status" value="1"/>
</dbReference>
<dbReference type="GO" id="GO:0016567">
    <property type="term" value="P:protein ubiquitination"/>
    <property type="evidence" value="ECO:0007669"/>
    <property type="project" value="TreeGrafter"/>
</dbReference>
<accession>A0A6I9S9W7</accession>
<feature type="domain" description="RING-type" evidence="10">
    <location>
        <begin position="169"/>
        <end position="212"/>
    </location>
</feature>
<dbReference type="GO" id="GO:0005737">
    <property type="term" value="C:cytoplasm"/>
    <property type="evidence" value="ECO:0007669"/>
    <property type="project" value="TreeGrafter"/>
</dbReference>
<proteinExistence type="predicted"/>
<evidence type="ECO:0000256" key="6">
    <source>
        <dbReference type="ARBA" id="ARBA00022786"/>
    </source>
</evidence>
<dbReference type="FunFam" id="3.30.40.10:FF:000127">
    <property type="entry name" value="E3 ubiquitin-protein ligase RNF181"/>
    <property type="match status" value="1"/>
</dbReference>
<evidence type="ECO:0000256" key="1">
    <source>
        <dbReference type="ARBA" id="ARBA00000900"/>
    </source>
</evidence>
<dbReference type="InParanoid" id="A0A6I9S9W7"/>
<reference evidence="12" key="1">
    <citation type="submission" date="2025-08" db="UniProtKB">
        <authorList>
            <consortium name="RefSeq"/>
        </authorList>
    </citation>
    <scope>IDENTIFICATION</scope>
</reference>
<name>A0A6I9S9W7_ELAGV</name>
<evidence type="ECO:0000256" key="2">
    <source>
        <dbReference type="ARBA" id="ARBA00012483"/>
    </source>
</evidence>
<keyword evidence="11" id="KW-1185">Reference proteome</keyword>
<dbReference type="SMART" id="SM00184">
    <property type="entry name" value="RING"/>
    <property type="match status" value="1"/>
</dbReference>
<feature type="region of interest" description="Disordered" evidence="9">
    <location>
        <begin position="218"/>
        <end position="240"/>
    </location>
</feature>
<evidence type="ECO:0000256" key="8">
    <source>
        <dbReference type="PROSITE-ProRule" id="PRU00175"/>
    </source>
</evidence>
<keyword evidence="4" id="KW-0479">Metal-binding</keyword>
<dbReference type="KEGG" id="egu:105058549"/>
<evidence type="ECO:0000256" key="5">
    <source>
        <dbReference type="ARBA" id="ARBA00022771"/>
    </source>
</evidence>
<keyword evidence="3" id="KW-0808">Transferase</keyword>
<dbReference type="RefSeq" id="XP_010939805.3">
    <property type="nucleotide sequence ID" value="XM_010941503.3"/>
</dbReference>
<evidence type="ECO:0000256" key="4">
    <source>
        <dbReference type="ARBA" id="ARBA00022723"/>
    </source>
</evidence>
<evidence type="ECO:0000256" key="7">
    <source>
        <dbReference type="ARBA" id="ARBA00022833"/>
    </source>
</evidence>
<dbReference type="OrthoDB" id="8062037at2759"/>
<dbReference type="AlphaFoldDB" id="A0A6I9S9W7"/>
<protein>
    <recommendedName>
        <fullName evidence="2">RING-type E3 ubiquitin transferase</fullName>
        <ecNumber evidence="2">2.3.2.27</ecNumber>
    </recommendedName>
</protein>
<dbReference type="PANTHER" id="PTHR15710:SF132">
    <property type="entry name" value="E3 UBIQUITIN-PROTEIN LIGASE MPSR1"/>
    <property type="match status" value="1"/>
</dbReference>
<evidence type="ECO:0000313" key="11">
    <source>
        <dbReference type="Proteomes" id="UP000504607"/>
    </source>
</evidence>
<keyword evidence="5 8" id="KW-0863">Zinc-finger</keyword>
<gene>
    <name evidence="12" type="primary">LOC105058549</name>
</gene>
<dbReference type="InterPro" id="IPR001841">
    <property type="entry name" value="Znf_RING"/>
</dbReference>